<dbReference type="Pfam" id="PF00440">
    <property type="entry name" value="TetR_N"/>
    <property type="match status" value="1"/>
</dbReference>
<feature type="domain" description="HTH tetR-type" evidence="7">
    <location>
        <begin position="53"/>
        <end position="113"/>
    </location>
</feature>
<sequence>MIFQNYCTPHLSYSQQLFEIFICPYFKIIVFHYFFLYILIEVIALNGFERVKEKKKRAIKEAAFLLFSERGFNEVKIEHIAKEANVSQVTIYNHFGSKEALFRELIQEFITSEFQYYKKLAAEKLPFHDMMQKMIVRKMNTGGLFQPDMLLQMMQRDEELREFIFSYQNEKILPWYLEILEQAQQKNEINPHLTKEMMLLYIQMFTKLGDDFGAQLLEGDREKHIQDIVTMFFYGLSVPKK</sequence>
<dbReference type="PANTHER" id="PTHR43479:SF21">
    <property type="entry name" value="TRANSCRIPTIONAL REGULATOR, TETR FAMILY"/>
    <property type="match status" value="1"/>
</dbReference>
<keyword evidence="2" id="KW-0805">Transcription regulation</keyword>
<evidence type="ECO:0000313" key="8">
    <source>
        <dbReference type="EMBL" id="PDY41865.1"/>
    </source>
</evidence>
<keyword evidence="4" id="KW-0804">Transcription</keyword>
<keyword evidence="6" id="KW-0472">Membrane</keyword>
<evidence type="ECO:0000256" key="5">
    <source>
        <dbReference type="PROSITE-ProRule" id="PRU00335"/>
    </source>
</evidence>
<gene>
    <name evidence="8" type="ORF">COO17_10065</name>
</gene>
<feature type="transmembrane region" description="Helical" evidence="6">
    <location>
        <begin position="25"/>
        <end position="48"/>
    </location>
</feature>
<protein>
    <submittedName>
        <fullName evidence="8">TetR family transcriptional regulator</fullName>
    </submittedName>
</protein>
<comment type="caution">
    <text evidence="8">The sequence shown here is derived from an EMBL/GenBank/DDBJ whole genome shotgun (WGS) entry which is preliminary data.</text>
</comment>
<accession>A0A2A7BUP4</accession>
<evidence type="ECO:0000256" key="2">
    <source>
        <dbReference type="ARBA" id="ARBA00023015"/>
    </source>
</evidence>
<keyword evidence="1" id="KW-0678">Repressor</keyword>
<evidence type="ECO:0000256" key="6">
    <source>
        <dbReference type="SAM" id="Phobius"/>
    </source>
</evidence>
<keyword evidence="3 5" id="KW-0238">DNA-binding</keyword>
<evidence type="ECO:0000256" key="4">
    <source>
        <dbReference type="ARBA" id="ARBA00023163"/>
    </source>
</evidence>
<dbReference type="PROSITE" id="PS50977">
    <property type="entry name" value="HTH_TETR_2"/>
    <property type="match status" value="1"/>
</dbReference>
<reference evidence="8 9" key="1">
    <citation type="submission" date="2017-09" db="EMBL/GenBank/DDBJ databases">
        <title>Large-scale bioinformatics analysis of Bacillus genomes uncovers conserved roles of natural products in bacterial physiology.</title>
        <authorList>
            <consortium name="Agbiome Team Llc"/>
            <person name="Bleich R.M."/>
            <person name="Grubbs K.J."/>
            <person name="Santa Maria K.C."/>
            <person name="Allen S.E."/>
            <person name="Farag S."/>
            <person name="Shank E.A."/>
            <person name="Bowers A."/>
        </authorList>
    </citation>
    <scope>NUCLEOTIDE SEQUENCE [LARGE SCALE GENOMIC DNA]</scope>
    <source>
        <strain evidence="8 9">AFS098222</strain>
    </source>
</reference>
<dbReference type="Gene3D" id="1.10.357.10">
    <property type="entry name" value="Tetracycline Repressor, domain 2"/>
    <property type="match status" value="1"/>
</dbReference>
<dbReference type="GO" id="GO:0003677">
    <property type="term" value="F:DNA binding"/>
    <property type="evidence" value="ECO:0007669"/>
    <property type="project" value="UniProtKB-UniRule"/>
</dbReference>
<dbReference type="GO" id="GO:0045892">
    <property type="term" value="P:negative regulation of DNA-templated transcription"/>
    <property type="evidence" value="ECO:0007669"/>
    <property type="project" value="UniProtKB-ARBA"/>
</dbReference>
<feature type="DNA-binding region" description="H-T-H motif" evidence="5">
    <location>
        <begin position="76"/>
        <end position="95"/>
    </location>
</feature>
<evidence type="ECO:0000259" key="7">
    <source>
        <dbReference type="PROSITE" id="PS50977"/>
    </source>
</evidence>
<dbReference type="InterPro" id="IPR009057">
    <property type="entry name" value="Homeodomain-like_sf"/>
</dbReference>
<keyword evidence="6" id="KW-0812">Transmembrane</keyword>
<keyword evidence="6" id="KW-1133">Transmembrane helix</keyword>
<dbReference type="FunFam" id="1.10.10.60:FF:000141">
    <property type="entry name" value="TetR family transcriptional regulator"/>
    <property type="match status" value="1"/>
</dbReference>
<dbReference type="EMBL" id="NVPQ01000021">
    <property type="protein sequence ID" value="PDY41865.1"/>
    <property type="molecule type" value="Genomic_DNA"/>
</dbReference>
<organism evidence="8 9">
    <name type="scientific">Bacillus wiedmannii</name>
    <dbReference type="NCBI Taxonomy" id="1890302"/>
    <lineage>
        <taxon>Bacteria</taxon>
        <taxon>Bacillati</taxon>
        <taxon>Bacillota</taxon>
        <taxon>Bacilli</taxon>
        <taxon>Bacillales</taxon>
        <taxon>Bacillaceae</taxon>
        <taxon>Bacillus</taxon>
        <taxon>Bacillus cereus group</taxon>
    </lineage>
</organism>
<dbReference type="InterPro" id="IPR001647">
    <property type="entry name" value="HTH_TetR"/>
</dbReference>
<dbReference type="PRINTS" id="PR00455">
    <property type="entry name" value="HTHTETR"/>
</dbReference>
<dbReference type="PANTHER" id="PTHR43479">
    <property type="entry name" value="ACREF/ENVCD OPERON REPRESSOR-RELATED"/>
    <property type="match status" value="1"/>
</dbReference>
<evidence type="ECO:0000256" key="3">
    <source>
        <dbReference type="ARBA" id="ARBA00023125"/>
    </source>
</evidence>
<evidence type="ECO:0000256" key="1">
    <source>
        <dbReference type="ARBA" id="ARBA00022491"/>
    </source>
</evidence>
<dbReference type="Proteomes" id="UP000220111">
    <property type="component" value="Unassembled WGS sequence"/>
</dbReference>
<name>A0A2A7BUP4_9BACI</name>
<dbReference type="AlphaFoldDB" id="A0A2A7BUP4"/>
<dbReference type="InterPro" id="IPR050624">
    <property type="entry name" value="HTH-type_Tx_Regulator"/>
</dbReference>
<evidence type="ECO:0000313" key="9">
    <source>
        <dbReference type="Proteomes" id="UP000220111"/>
    </source>
</evidence>
<proteinExistence type="predicted"/>
<dbReference type="SUPFAM" id="SSF46689">
    <property type="entry name" value="Homeodomain-like"/>
    <property type="match status" value="1"/>
</dbReference>